<evidence type="ECO:0000313" key="2">
    <source>
        <dbReference type="Proteomes" id="UP000011668"/>
    </source>
</evidence>
<dbReference type="EMBL" id="AFRT01005859">
    <property type="protein sequence ID" value="ELU35640.1"/>
    <property type="molecule type" value="Genomic_DNA"/>
</dbReference>
<reference evidence="1 2" key="1">
    <citation type="journal article" date="2013" name="Nat. Commun.">
        <title>The evolution and pathogenic mechanisms of the rice sheath blight pathogen.</title>
        <authorList>
            <person name="Zheng A."/>
            <person name="Lin R."/>
            <person name="Xu L."/>
            <person name="Qin P."/>
            <person name="Tang C."/>
            <person name="Ai P."/>
            <person name="Zhang D."/>
            <person name="Liu Y."/>
            <person name="Sun Z."/>
            <person name="Feng H."/>
            <person name="Wang Y."/>
            <person name="Chen Y."/>
            <person name="Liang X."/>
            <person name="Fu R."/>
            <person name="Li Q."/>
            <person name="Zhang J."/>
            <person name="Yu X."/>
            <person name="Xie Z."/>
            <person name="Ding L."/>
            <person name="Guan P."/>
            <person name="Tang J."/>
            <person name="Liang Y."/>
            <person name="Wang S."/>
            <person name="Deng Q."/>
            <person name="Li S."/>
            <person name="Zhu J."/>
            <person name="Wang L."/>
            <person name="Liu H."/>
            <person name="Li P."/>
        </authorList>
    </citation>
    <scope>NUCLEOTIDE SEQUENCE [LARGE SCALE GENOMIC DNA]</scope>
    <source>
        <strain evidence="2">AG-1 IA</strain>
    </source>
</reference>
<evidence type="ECO:0000313" key="1">
    <source>
        <dbReference type="EMBL" id="ELU35640.1"/>
    </source>
</evidence>
<dbReference type="AlphaFoldDB" id="L8WCF8"/>
<protein>
    <submittedName>
        <fullName evidence="1">Uncharacterized protein</fullName>
    </submittedName>
</protein>
<sequence>MTSCSVNVRVWQWIALSASQEEGEKYRLALHHLVSPVFELIKMMIVSSTRPIPTYVDNRNLSIGVSSVMADTYTIVVGRRDRPAVNRCGSAAHFNSDEVSRRLDSPACRSLSPSTTLYHDKFDGSRHPNKCLEFLRPSETP</sequence>
<accession>L8WCF8</accession>
<gene>
    <name evidence="1" type="ORF">AG1IA_10330</name>
</gene>
<comment type="caution">
    <text evidence="1">The sequence shown here is derived from an EMBL/GenBank/DDBJ whole genome shotgun (WGS) entry which is preliminary data.</text>
</comment>
<proteinExistence type="predicted"/>
<keyword evidence="2" id="KW-1185">Reference proteome</keyword>
<dbReference type="Proteomes" id="UP000011668">
    <property type="component" value="Unassembled WGS sequence"/>
</dbReference>
<name>L8WCF8_THACA</name>
<organism evidence="1 2">
    <name type="scientific">Thanatephorus cucumeris (strain AG1-IA)</name>
    <name type="common">Rice sheath blight fungus</name>
    <name type="synonym">Rhizoctonia solani</name>
    <dbReference type="NCBI Taxonomy" id="983506"/>
    <lineage>
        <taxon>Eukaryota</taxon>
        <taxon>Fungi</taxon>
        <taxon>Dikarya</taxon>
        <taxon>Basidiomycota</taxon>
        <taxon>Agaricomycotina</taxon>
        <taxon>Agaricomycetes</taxon>
        <taxon>Cantharellales</taxon>
        <taxon>Ceratobasidiaceae</taxon>
        <taxon>Rhizoctonia</taxon>
        <taxon>Rhizoctonia solani AG-1</taxon>
    </lineage>
</organism>
<dbReference type="HOGENOM" id="CLU_1826603_0_0_1"/>